<protein>
    <submittedName>
        <fullName evidence="4">VCBS repeat-containing protein</fullName>
    </submittedName>
</protein>
<name>A0ABS0J0L6_9BACT</name>
<dbReference type="InterPro" id="IPR028994">
    <property type="entry name" value="Integrin_alpha_N"/>
</dbReference>
<keyword evidence="1 3" id="KW-0732">Signal</keyword>
<dbReference type="SUPFAM" id="SSF52964">
    <property type="entry name" value="TolB, N-terminal domain"/>
    <property type="match status" value="1"/>
</dbReference>
<comment type="caution">
    <text evidence="4">The sequence shown here is derived from an EMBL/GenBank/DDBJ whole genome shotgun (WGS) entry which is preliminary data.</text>
</comment>
<dbReference type="Pfam" id="PF13517">
    <property type="entry name" value="FG-GAP_3"/>
    <property type="match status" value="1"/>
</dbReference>
<reference evidence="4 5" key="1">
    <citation type="submission" date="2019-08" db="EMBL/GenBank/DDBJ databases">
        <authorList>
            <person name="Luo N."/>
        </authorList>
    </citation>
    <scope>NUCLEOTIDE SEQUENCE [LARGE SCALE GENOMIC DNA]</scope>
    <source>
        <strain evidence="4 5">NCIMB 9442</strain>
    </source>
</reference>
<proteinExistence type="predicted"/>
<sequence>MQLLMRSAALVLALLLSAATAMAAPAPKSFAVLPFKVNGPAGYKYLERAIPEMLTSRLYWKDNFHPVSKEASAKVTPPETETQARAAQASLGADYAVWGSVTVVGEDCSLDVRVRDRDGKEWPKSANAKVAGLIPALKGVSDSINAEVFKRPGEGGPANAAPKAVNQMNPELVHNEAQPQQVYLNPQFRYAGSPEGDSRIRSQALNYSAVGMVVDDLDGDGKNEVLMLDDHAVYAYRWDNGRLVPMGEYRSPGMAECLNIRTLDWNRDGLKEIVVSAYNSDGEPESFILNWKGGQFTEVMRRVRFYLNVEKLPPDYIPTLIGQRGDNPRLFKPGVYEMLKSGDQLVTGKRVDLPEGTNVFNFTYLPGSKGEGDKCVILTENERLRVHTDRGARLSETDENYSGSSKGIPEEPSMPGLGKDRVQLKNIYFVPLRMYAVNLDRDDNWELLVNRPISTAAQFFERYRFFPQGEIHALYWDGVGLNLQWKTRRIKGSVADFTVGDFNNDGVTDIVLCVNTHPGALGLESRKTMLLAYPLDLSKADPNTAPDKTENEQQ</sequence>
<dbReference type="Proteomes" id="UP001194469">
    <property type="component" value="Unassembled WGS sequence"/>
</dbReference>
<gene>
    <name evidence="4" type="ORF">FVW20_01385</name>
</gene>
<feature type="region of interest" description="Disordered" evidence="2">
    <location>
        <begin position="391"/>
        <end position="417"/>
    </location>
</feature>
<dbReference type="EMBL" id="VRYY01000027">
    <property type="protein sequence ID" value="MBG3875712.1"/>
    <property type="molecule type" value="Genomic_DNA"/>
</dbReference>
<evidence type="ECO:0000256" key="1">
    <source>
        <dbReference type="ARBA" id="ARBA00022729"/>
    </source>
</evidence>
<feature type="signal peptide" evidence="3">
    <location>
        <begin position="1"/>
        <end position="23"/>
    </location>
</feature>
<dbReference type="InterPro" id="IPR013517">
    <property type="entry name" value="FG-GAP"/>
</dbReference>
<accession>A0ABS0J0L6</accession>
<feature type="chain" id="PRO_5045401361" evidence="3">
    <location>
        <begin position="24"/>
        <end position="554"/>
    </location>
</feature>
<evidence type="ECO:0000256" key="3">
    <source>
        <dbReference type="SAM" id="SignalP"/>
    </source>
</evidence>
<evidence type="ECO:0000313" key="5">
    <source>
        <dbReference type="Proteomes" id="UP001194469"/>
    </source>
</evidence>
<evidence type="ECO:0000313" key="4">
    <source>
        <dbReference type="EMBL" id="MBG3875712.1"/>
    </source>
</evidence>
<organism evidence="4 5">
    <name type="scientific">Nitratidesulfovibrio oxamicus</name>
    <dbReference type="NCBI Taxonomy" id="32016"/>
    <lineage>
        <taxon>Bacteria</taxon>
        <taxon>Pseudomonadati</taxon>
        <taxon>Thermodesulfobacteriota</taxon>
        <taxon>Desulfovibrionia</taxon>
        <taxon>Desulfovibrionales</taxon>
        <taxon>Desulfovibrionaceae</taxon>
        <taxon>Nitratidesulfovibrio</taxon>
    </lineage>
</organism>
<dbReference type="RefSeq" id="WP_196607974.1">
    <property type="nucleotide sequence ID" value="NZ_VRYY01000027.1"/>
</dbReference>
<keyword evidence="5" id="KW-1185">Reference proteome</keyword>
<evidence type="ECO:0000256" key="2">
    <source>
        <dbReference type="SAM" id="MobiDB-lite"/>
    </source>
</evidence>
<dbReference type="SUPFAM" id="SSF69318">
    <property type="entry name" value="Integrin alpha N-terminal domain"/>
    <property type="match status" value="1"/>
</dbReference>